<dbReference type="InterPro" id="IPR001789">
    <property type="entry name" value="Sig_transdc_resp-reg_receiver"/>
</dbReference>
<dbReference type="SUPFAM" id="SSF52172">
    <property type="entry name" value="CheY-like"/>
    <property type="match status" value="1"/>
</dbReference>
<proteinExistence type="predicted"/>
<dbReference type="InterPro" id="IPR058245">
    <property type="entry name" value="NreC/VraR/RcsB-like_REC"/>
</dbReference>
<dbReference type="Pfam" id="PF00196">
    <property type="entry name" value="GerE"/>
    <property type="match status" value="1"/>
</dbReference>
<evidence type="ECO:0000256" key="4">
    <source>
        <dbReference type="ARBA" id="ARBA00023163"/>
    </source>
</evidence>
<feature type="domain" description="HTH luxR-type" evidence="6">
    <location>
        <begin position="151"/>
        <end position="216"/>
    </location>
</feature>
<name>A0A849HBX5_9MICO</name>
<evidence type="ECO:0000256" key="3">
    <source>
        <dbReference type="ARBA" id="ARBA00023125"/>
    </source>
</evidence>
<dbReference type="PANTHER" id="PTHR44688:SF16">
    <property type="entry name" value="DNA-BINDING TRANSCRIPTIONAL ACTIVATOR DEVR_DOSR"/>
    <property type="match status" value="1"/>
</dbReference>
<evidence type="ECO:0000313" key="8">
    <source>
        <dbReference type="EMBL" id="NNM44822.1"/>
    </source>
</evidence>
<dbReference type="CDD" id="cd06170">
    <property type="entry name" value="LuxR_C_like"/>
    <property type="match status" value="1"/>
</dbReference>
<dbReference type="SUPFAM" id="SSF46894">
    <property type="entry name" value="C-terminal effector domain of the bipartite response regulators"/>
    <property type="match status" value="1"/>
</dbReference>
<dbReference type="PROSITE" id="PS50043">
    <property type="entry name" value="HTH_LUXR_2"/>
    <property type="match status" value="1"/>
</dbReference>
<dbReference type="SMART" id="SM00448">
    <property type="entry name" value="REC"/>
    <property type="match status" value="1"/>
</dbReference>
<feature type="modified residue" description="4-aspartylphosphate" evidence="5">
    <location>
        <position position="57"/>
    </location>
</feature>
<dbReference type="PANTHER" id="PTHR44688">
    <property type="entry name" value="DNA-BINDING TRANSCRIPTIONAL ACTIVATOR DEVR_DOSR"/>
    <property type="match status" value="1"/>
</dbReference>
<protein>
    <submittedName>
        <fullName evidence="8">Response regulator transcription factor</fullName>
    </submittedName>
</protein>
<dbReference type="Pfam" id="PF00072">
    <property type="entry name" value="Response_reg"/>
    <property type="match status" value="1"/>
</dbReference>
<organism evidence="8 9">
    <name type="scientific">Knoellia koreensis</name>
    <dbReference type="NCBI Taxonomy" id="2730921"/>
    <lineage>
        <taxon>Bacteria</taxon>
        <taxon>Bacillati</taxon>
        <taxon>Actinomycetota</taxon>
        <taxon>Actinomycetes</taxon>
        <taxon>Micrococcales</taxon>
        <taxon>Intrasporangiaceae</taxon>
        <taxon>Knoellia</taxon>
    </lineage>
</organism>
<dbReference type="InterPro" id="IPR011006">
    <property type="entry name" value="CheY-like_superfamily"/>
</dbReference>
<dbReference type="RefSeq" id="WP_171241932.1">
    <property type="nucleotide sequence ID" value="NZ_JABEPQ010000001.1"/>
</dbReference>
<gene>
    <name evidence="8" type="ORF">HJG52_02245</name>
</gene>
<keyword evidence="3" id="KW-0238">DNA-binding</keyword>
<keyword evidence="4" id="KW-0804">Transcription</keyword>
<sequence>MPPHIRVVVVDDHEVFLDALALCLREQPDIDVVATATSVRAALRVVEDTAFDVLLLDLDLAGEDGLLVARQALSRHPEVAVLVTTGSDGSDQRIVEAVQLGVRGWMTKTVTASDLLEAIRGVARGETHIPAQLLTGVLMSLSQRPHAAAEHLEGIDELTSRELEVLGCLVDGMSRAAIGELLHVSPNTVRTHVQSILHKLKVHSALAAVAVARRAGVTGSASLTSTSV</sequence>
<keyword evidence="2" id="KW-0805">Transcription regulation</keyword>
<dbReference type="GO" id="GO:0000160">
    <property type="term" value="P:phosphorelay signal transduction system"/>
    <property type="evidence" value="ECO:0007669"/>
    <property type="project" value="InterPro"/>
</dbReference>
<dbReference type="PROSITE" id="PS50110">
    <property type="entry name" value="RESPONSE_REGULATORY"/>
    <property type="match status" value="1"/>
</dbReference>
<evidence type="ECO:0000256" key="5">
    <source>
        <dbReference type="PROSITE-ProRule" id="PRU00169"/>
    </source>
</evidence>
<comment type="caution">
    <text evidence="8">The sequence shown here is derived from an EMBL/GenBank/DDBJ whole genome shotgun (WGS) entry which is preliminary data.</text>
</comment>
<evidence type="ECO:0000256" key="2">
    <source>
        <dbReference type="ARBA" id="ARBA00023015"/>
    </source>
</evidence>
<dbReference type="EMBL" id="JABEPQ010000001">
    <property type="protein sequence ID" value="NNM44822.1"/>
    <property type="molecule type" value="Genomic_DNA"/>
</dbReference>
<dbReference type="InterPro" id="IPR016032">
    <property type="entry name" value="Sig_transdc_resp-reg_C-effctor"/>
</dbReference>
<evidence type="ECO:0000259" key="6">
    <source>
        <dbReference type="PROSITE" id="PS50043"/>
    </source>
</evidence>
<dbReference type="Proteomes" id="UP000588586">
    <property type="component" value="Unassembled WGS sequence"/>
</dbReference>
<dbReference type="CDD" id="cd17535">
    <property type="entry name" value="REC_NarL-like"/>
    <property type="match status" value="1"/>
</dbReference>
<dbReference type="AlphaFoldDB" id="A0A849HBX5"/>
<dbReference type="SMART" id="SM00421">
    <property type="entry name" value="HTH_LUXR"/>
    <property type="match status" value="1"/>
</dbReference>
<evidence type="ECO:0000313" key="9">
    <source>
        <dbReference type="Proteomes" id="UP000588586"/>
    </source>
</evidence>
<keyword evidence="9" id="KW-1185">Reference proteome</keyword>
<evidence type="ECO:0000256" key="1">
    <source>
        <dbReference type="ARBA" id="ARBA00022553"/>
    </source>
</evidence>
<dbReference type="Gene3D" id="3.40.50.2300">
    <property type="match status" value="1"/>
</dbReference>
<reference evidence="8 9" key="1">
    <citation type="submission" date="2020-04" db="EMBL/GenBank/DDBJ databases">
        <title>Knoellia sp. isolate from air conditioner.</title>
        <authorList>
            <person name="Chea S."/>
            <person name="Kim D.-U."/>
        </authorList>
    </citation>
    <scope>NUCLEOTIDE SEQUENCE [LARGE SCALE GENOMIC DNA]</scope>
    <source>
        <strain evidence="8 9">DB2414S</strain>
    </source>
</reference>
<dbReference type="InterPro" id="IPR000792">
    <property type="entry name" value="Tscrpt_reg_LuxR_C"/>
</dbReference>
<dbReference type="GO" id="GO:0006355">
    <property type="term" value="P:regulation of DNA-templated transcription"/>
    <property type="evidence" value="ECO:0007669"/>
    <property type="project" value="InterPro"/>
</dbReference>
<keyword evidence="1 5" id="KW-0597">Phosphoprotein</keyword>
<accession>A0A849HBX5</accession>
<evidence type="ECO:0000259" key="7">
    <source>
        <dbReference type="PROSITE" id="PS50110"/>
    </source>
</evidence>
<dbReference type="GO" id="GO:0003677">
    <property type="term" value="F:DNA binding"/>
    <property type="evidence" value="ECO:0007669"/>
    <property type="project" value="UniProtKB-KW"/>
</dbReference>
<feature type="domain" description="Response regulatory" evidence="7">
    <location>
        <begin position="6"/>
        <end position="123"/>
    </location>
</feature>
<dbReference type="PRINTS" id="PR00038">
    <property type="entry name" value="HTHLUXR"/>
</dbReference>